<comment type="caution">
    <text evidence="5">The sequence shown here is derived from an EMBL/GenBank/DDBJ whole genome shotgun (WGS) entry which is preliminary data.</text>
</comment>
<dbReference type="Gene3D" id="3.40.309.10">
    <property type="entry name" value="Aldehyde Dehydrogenase, Chain A, domain 2"/>
    <property type="match status" value="1"/>
</dbReference>
<reference evidence="5 6" key="1">
    <citation type="submission" date="2017-03" db="EMBL/GenBank/DDBJ databases">
        <title>Lifting the veil on microbial sulfur biogeochemistry in mining wastewaters.</title>
        <authorList>
            <person name="Kantor R.S."/>
            <person name="Colenbrander Nelson T."/>
            <person name="Marshall S."/>
            <person name="Bennett D."/>
            <person name="Apte S."/>
            <person name="Camacho D."/>
            <person name="Thomas B.C."/>
            <person name="Warren L.A."/>
            <person name="Banfield J.F."/>
        </authorList>
    </citation>
    <scope>NUCLEOTIDE SEQUENCE [LARGE SCALE GENOMIC DNA]</scope>
    <source>
        <strain evidence="5">32-69-9</strain>
    </source>
</reference>
<evidence type="ECO:0000313" key="6">
    <source>
        <dbReference type="Proteomes" id="UP000215595"/>
    </source>
</evidence>
<evidence type="ECO:0000256" key="1">
    <source>
        <dbReference type="ARBA" id="ARBA00023002"/>
    </source>
</evidence>
<evidence type="ECO:0000256" key="3">
    <source>
        <dbReference type="RuleBase" id="RU003345"/>
    </source>
</evidence>
<evidence type="ECO:0000256" key="2">
    <source>
        <dbReference type="PROSITE-ProRule" id="PRU10007"/>
    </source>
</evidence>
<keyword evidence="1 3" id="KW-0560">Oxidoreductase</keyword>
<dbReference type="InterPro" id="IPR015590">
    <property type="entry name" value="Aldehyde_DH_dom"/>
</dbReference>
<feature type="domain" description="Aldehyde dehydrogenase" evidence="4">
    <location>
        <begin position="5"/>
        <end position="454"/>
    </location>
</feature>
<organism evidence="5 6">
    <name type="scientific">Brevundimonas subvibrioides</name>
    <dbReference type="NCBI Taxonomy" id="74313"/>
    <lineage>
        <taxon>Bacteria</taxon>
        <taxon>Pseudomonadati</taxon>
        <taxon>Pseudomonadota</taxon>
        <taxon>Alphaproteobacteria</taxon>
        <taxon>Caulobacterales</taxon>
        <taxon>Caulobacteraceae</taxon>
        <taxon>Brevundimonas</taxon>
    </lineage>
</organism>
<dbReference type="InterPro" id="IPR016161">
    <property type="entry name" value="Ald_DH/histidinol_DH"/>
</dbReference>
<dbReference type="AlphaFoldDB" id="A0A258FP17"/>
<dbReference type="Gene3D" id="3.40.605.10">
    <property type="entry name" value="Aldehyde Dehydrogenase, Chain A, domain 1"/>
    <property type="match status" value="1"/>
</dbReference>
<dbReference type="InterPro" id="IPR016162">
    <property type="entry name" value="Ald_DH_N"/>
</dbReference>
<evidence type="ECO:0000259" key="4">
    <source>
        <dbReference type="Pfam" id="PF00171"/>
    </source>
</evidence>
<proteinExistence type="inferred from homology"/>
<dbReference type="GO" id="GO:0016620">
    <property type="term" value="F:oxidoreductase activity, acting on the aldehyde or oxo group of donors, NAD or NADP as acceptor"/>
    <property type="evidence" value="ECO:0007669"/>
    <property type="project" value="InterPro"/>
</dbReference>
<sequence length="475" mass="50348">MRSFTARDPRTGVHDWRGQALDPAEVLEVAARLRAAQQGWEARGGASRLEVLRAFAQALRRHAEPIGAALETDTGRRRIARLEIDSVVGSIEAWARVIAADAPPEWIQGRGLPSVRHTAAWKAYALVGVVSPWNFPLLLGMIDAVPALLAGCAVLVKPSEVTPRFIAPVMAAVAEVPELAAVFAFVPGDGITGQAVVDLADCVCFTGSVATGRKVAVQAAGRLIPAYLELGGKDPLIVLEGADLDAATDAALRGSVLSTGQACQSIERIYVARPIHDAFLARLVEKAQAARLNWPDITVGEIGPIIFDRQVDILSAQIADARQRGARVLTGGEIETHGGGLWLRPTVIAEVTPDMAVMRDETFGPLLPVMAFDTVEEAVALANDGEYGLSAAVFAAALDEAEAVGRRLEAGAISLNDAALTSIFYEAAKQGFKCSGLGPSRMGEDGYRRFLRRQALIANTARPLPLAAFSEEGST</sequence>
<dbReference type="InterPro" id="IPR016163">
    <property type="entry name" value="Ald_DH_C"/>
</dbReference>
<feature type="active site" evidence="2">
    <location>
        <position position="229"/>
    </location>
</feature>
<dbReference type="InterPro" id="IPR029510">
    <property type="entry name" value="Ald_DH_CS_GLU"/>
</dbReference>
<gene>
    <name evidence="5" type="ORF">B7Z01_08095</name>
</gene>
<dbReference type="Proteomes" id="UP000215595">
    <property type="component" value="Unassembled WGS sequence"/>
</dbReference>
<protein>
    <submittedName>
        <fullName evidence="5">Aldehyde dehydrogenase</fullName>
    </submittedName>
</protein>
<name>A0A258FP17_9CAUL</name>
<dbReference type="Pfam" id="PF00171">
    <property type="entry name" value="Aldedh"/>
    <property type="match status" value="1"/>
</dbReference>
<comment type="similarity">
    <text evidence="3">Belongs to the aldehyde dehydrogenase family.</text>
</comment>
<accession>A0A258FP17</accession>
<dbReference type="SUPFAM" id="SSF53720">
    <property type="entry name" value="ALDH-like"/>
    <property type="match status" value="1"/>
</dbReference>
<dbReference type="PANTHER" id="PTHR11699">
    <property type="entry name" value="ALDEHYDE DEHYDROGENASE-RELATED"/>
    <property type="match status" value="1"/>
</dbReference>
<dbReference type="PROSITE" id="PS00687">
    <property type="entry name" value="ALDEHYDE_DEHYDR_GLU"/>
    <property type="match status" value="1"/>
</dbReference>
<evidence type="ECO:0000313" key="5">
    <source>
        <dbReference type="EMBL" id="OYX33704.1"/>
    </source>
</evidence>
<dbReference type="EMBL" id="NCEB01000014">
    <property type="protein sequence ID" value="OYX33704.1"/>
    <property type="molecule type" value="Genomic_DNA"/>
</dbReference>